<dbReference type="GO" id="GO:0020037">
    <property type="term" value="F:heme binding"/>
    <property type="evidence" value="ECO:0007669"/>
    <property type="project" value="InterPro"/>
</dbReference>
<evidence type="ECO:0000256" key="4">
    <source>
        <dbReference type="ARBA" id="ARBA00022982"/>
    </source>
</evidence>
<sequence>MTRYLIGPVVAGLIPIAAMSQGDAQAGKSAAGACAACHGRDGISMAPDAPNLAGQPADYLAAQLRAYRDGERAHEQMTLIAQGLEDGEIDNLAAYFAAIEISATIPDALQ</sequence>
<dbReference type="Gene3D" id="1.10.760.10">
    <property type="entry name" value="Cytochrome c-like domain"/>
    <property type="match status" value="1"/>
</dbReference>
<dbReference type="PANTHER" id="PTHR33751">
    <property type="entry name" value="CBB3-TYPE CYTOCHROME C OXIDASE SUBUNIT FIXP"/>
    <property type="match status" value="1"/>
</dbReference>
<evidence type="ECO:0000313" key="8">
    <source>
        <dbReference type="EMBL" id="PSK86780.1"/>
    </source>
</evidence>
<keyword evidence="11" id="KW-1185">Reference proteome</keyword>
<dbReference type="RefSeq" id="WP_207569243.1">
    <property type="nucleotide sequence ID" value="NZ_FWFY01000004.1"/>
</dbReference>
<evidence type="ECO:0000259" key="7">
    <source>
        <dbReference type="PROSITE" id="PS51007"/>
    </source>
</evidence>
<dbReference type="Pfam" id="PF00034">
    <property type="entry name" value="Cytochrom_C"/>
    <property type="match status" value="1"/>
</dbReference>
<dbReference type="EMBL" id="FWFY01000004">
    <property type="protein sequence ID" value="SLN41519.1"/>
    <property type="molecule type" value="Genomic_DNA"/>
</dbReference>
<dbReference type="Proteomes" id="UP000193495">
    <property type="component" value="Unassembled WGS sequence"/>
</dbReference>
<dbReference type="InterPro" id="IPR036909">
    <property type="entry name" value="Cyt_c-like_dom_sf"/>
</dbReference>
<reference evidence="8 11" key="2">
    <citation type="submission" date="2018-03" db="EMBL/GenBank/DDBJ databases">
        <title>Genomic Encyclopedia of Archaeal and Bacterial Type Strains, Phase II (KMG-II): from individual species to whole genera.</title>
        <authorList>
            <person name="Goeker M."/>
        </authorList>
    </citation>
    <scope>NUCLEOTIDE SEQUENCE [LARGE SCALE GENOMIC DNA]</scope>
    <source>
        <strain evidence="8 11">DSM 29956</strain>
    </source>
</reference>
<evidence type="ECO:0000256" key="5">
    <source>
        <dbReference type="ARBA" id="ARBA00023004"/>
    </source>
</evidence>
<dbReference type="AlphaFoldDB" id="A0A1X6Z5W6"/>
<keyword evidence="3 6" id="KW-0479">Metal-binding</keyword>
<feature type="domain" description="Cytochrome c" evidence="7">
    <location>
        <begin position="22"/>
        <end position="100"/>
    </location>
</feature>
<evidence type="ECO:0000256" key="1">
    <source>
        <dbReference type="ARBA" id="ARBA00022448"/>
    </source>
</evidence>
<dbReference type="PANTHER" id="PTHR33751:SF9">
    <property type="entry name" value="CYTOCHROME C4"/>
    <property type="match status" value="1"/>
</dbReference>
<dbReference type="SUPFAM" id="SSF46626">
    <property type="entry name" value="Cytochrome c"/>
    <property type="match status" value="1"/>
</dbReference>
<keyword evidence="2 6" id="KW-0349">Heme</keyword>
<dbReference type="InterPro" id="IPR009056">
    <property type="entry name" value="Cyt_c-like_dom"/>
</dbReference>
<protein>
    <submittedName>
        <fullName evidence="9">Cytochrome c-554(548)</fullName>
    </submittedName>
    <submittedName>
        <fullName evidence="8">Cytochrome c553</fullName>
    </submittedName>
</protein>
<keyword evidence="1" id="KW-0813">Transport</keyword>
<dbReference type="InterPro" id="IPR050597">
    <property type="entry name" value="Cytochrome_c_Oxidase_Subunit"/>
</dbReference>
<keyword evidence="5 6" id="KW-0408">Iron</keyword>
<keyword evidence="4" id="KW-0249">Electron transport</keyword>
<dbReference type="EMBL" id="PYGB01000004">
    <property type="protein sequence ID" value="PSK86780.1"/>
    <property type="molecule type" value="Genomic_DNA"/>
</dbReference>
<evidence type="ECO:0000313" key="9">
    <source>
        <dbReference type="EMBL" id="SLN41519.1"/>
    </source>
</evidence>
<organism evidence="9 10">
    <name type="scientific">Limimaricola soesokkakensis</name>
    <dbReference type="NCBI Taxonomy" id="1343159"/>
    <lineage>
        <taxon>Bacteria</taxon>
        <taxon>Pseudomonadati</taxon>
        <taxon>Pseudomonadota</taxon>
        <taxon>Alphaproteobacteria</taxon>
        <taxon>Rhodobacterales</taxon>
        <taxon>Paracoccaceae</taxon>
        <taxon>Limimaricola</taxon>
    </lineage>
</organism>
<evidence type="ECO:0000256" key="3">
    <source>
        <dbReference type="ARBA" id="ARBA00022723"/>
    </source>
</evidence>
<evidence type="ECO:0000256" key="6">
    <source>
        <dbReference type="PROSITE-ProRule" id="PRU00433"/>
    </source>
</evidence>
<accession>A0A1X6Z5W6</accession>
<evidence type="ECO:0000313" key="11">
    <source>
        <dbReference type="Proteomes" id="UP000240624"/>
    </source>
</evidence>
<evidence type="ECO:0000256" key="2">
    <source>
        <dbReference type="ARBA" id="ARBA00022617"/>
    </source>
</evidence>
<gene>
    <name evidence="8" type="ORF">CLV79_104210</name>
    <name evidence="9" type="ORF">LOS8367_01741</name>
</gene>
<evidence type="ECO:0000313" key="10">
    <source>
        <dbReference type="Proteomes" id="UP000193495"/>
    </source>
</evidence>
<name>A0A1X6Z5W6_9RHOB</name>
<dbReference type="GO" id="GO:0009055">
    <property type="term" value="F:electron transfer activity"/>
    <property type="evidence" value="ECO:0007669"/>
    <property type="project" value="InterPro"/>
</dbReference>
<dbReference type="PROSITE" id="PS51007">
    <property type="entry name" value="CYTC"/>
    <property type="match status" value="1"/>
</dbReference>
<dbReference type="Proteomes" id="UP000240624">
    <property type="component" value="Unassembled WGS sequence"/>
</dbReference>
<dbReference type="GO" id="GO:0046872">
    <property type="term" value="F:metal ion binding"/>
    <property type="evidence" value="ECO:0007669"/>
    <property type="project" value="UniProtKB-KW"/>
</dbReference>
<reference evidence="9 10" key="1">
    <citation type="submission" date="2017-03" db="EMBL/GenBank/DDBJ databases">
        <authorList>
            <person name="Afonso C.L."/>
            <person name="Miller P.J."/>
            <person name="Scott M.A."/>
            <person name="Spackman E."/>
            <person name="Goraichik I."/>
            <person name="Dimitrov K.M."/>
            <person name="Suarez D.L."/>
            <person name="Swayne D.E."/>
        </authorList>
    </citation>
    <scope>NUCLEOTIDE SEQUENCE [LARGE SCALE GENOMIC DNA]</scope>
    <source>
        <strain evidence="9 10">CECT 8367</strain>
    </source>
</reference>
<proteinExistence type="predicted"/>